<keyword evidence="4" id="KW-0597">Phosphoprotein</keyword>
<evidence type="ECO:0000256" key="8">
    <source>
        <dbReference type="ARBA" id="ARBA00023136"/>
    </source>
</evidence>
<keyword evidence="6 11" id="KW-0418">Kinase</keyword>
<dbReference type="GO" id="GO:0016036">
    <property type="term" value="P:cellular response to phosphate starvation"/>
    <property type="evidence" value="ECO:0007669"/>
    <property type="project" value="TreeGrafter"/>
</dbReference>
<dbReference type="InterPro" id="IPR003661">
    <property type="entry name" value="HisK_dim/P_dom"/>
</dbReference>
<evidence type="ECO:0000256" key="4">
    <source>
        <dbReference type="ARBA" id="ARBA00022553"/>
    </source>
</evidence>
<dbReference type="InterPro" id="IPR005467">
    <property type="entry name" value="His_kinase_dom"/>
</dbReference>
<dbReference type="InterPro" id="IPR036890">
    <property type="entry name" value="HATPase_C_sf"/>
</dbReference>
<dbReference type="FunFam" id="3.30.565.10:FF:000006">
    <property type="entry name" value="Sensor histidine kinase WalK"/>
    <property type="match status" value="1"/>
</dbReference>
<dbReference type="EMBL" id="AMQS01000031">
    <property type="protein sequence ID" value="EKF50827.1"/>
    <property type="molecule type" value="Genomic_DNA"/>
</dbReference>
<name>K2QBC2_9LACT</name>
<dbReference type="SMART" id="SM00388">
    <property type="entry name" value="HisKA"/>
    <property type="match status" value="1"/>
</dbReference>
<dbReference type="Proteomes" id="UP000006787">
    <property type="component" value="Unassembled WGS sequence"/>
</dbReference>
<accession>K2QBC2</accession>
<dbReference type="Gene3D" id="6.10.340.10">
    <property type="match status" value="1"/>
</dbReference>
<feature type="transmembrane region" description="Helical" evidence="9">
    <location>
        <begin position="7"/>
        <end position="31"/>
    </location>
</feature>
<dbReference type="PANTHER" id="PTHR45453">
    <property type="entry name" value="PHOSPHATE REGULON SENSOR PROTEIN PHOR"/>
    <property type="match status" value="1"/>
</dbReference>
<dbReference type="InterPro" id="IPR036097">
    <property type="entry name" value="HisK_dim/P_sf"/>
</dbReference>
<dbReference type="AlphaFoldDB" id="K2QBC2"/>
<gene>
    <name evidence="11" type="ORF">C426_1752</name>
</gene>
<keyword evidence="8 9" id="KW-0472">Membrane</keyword>
<dbReference type="PROSITE" id="PS50109">
    <property type="entry name" value="HIS_KIN"/>
    <property type="match status" value="1"/>
</dbReference>
<reference evidence="11 12" key="1">
    <citation type="journal article" date="2012" name="J. Bacteriol.">
        <title>Genome Sequence of the Bacteriocin-Producing Strain Lactococcus garvieae DCC43.</title>
        <authorList>
            <person name="Gabrielsen C."/>
            <person name="Brede D.A."/>
            <person name="Hernandez P.E."/>
            <person name="Nes I.F."/>
            <person name="Diep D.B."/>
        </authorList>
    </citation>
    <scope>NUCLEOTIDE SEQUENCE [LARGE SCALE GENOMIC DNA]</scope>
    <source>
        <strain evidence="11 12">DCC43</strain>
    </source>
</reference>
<evidence type="ECO:0000313" key="12">
    <source>
        <dbReference type="Proteomes" id="UP000006787"/>
    </source>
</evidence>
<feature type="transmembrane region" description="Helical" evidence="9">
    <location>
        <begin position="172"/>
        <end position="194"/>
    </location>
</feature>
<dbReference type="Gene3D" id="3.30.565.10">
    <property type="entry name" value="Histidine kinase-like ATPase, C-terminal domain"/>
    <property type="match status" value="1"/>
</dbReference>
<evidence type="ECO:0000313" key="11">
    <source>
        <dbReference type="EMBL" id="EKF50827.1"/>
    </source>
</evidence>
<evidence type="ECO:0000256" key="3">
    <source>
        <dbReference type="ARBA" id="ARBA00012438"/>
    </source>
</evidence>
<dbReference type="CDD" id="cd00082">
    <property type="entry name" value="HisKA"/>
    <property type="match status" value="1"/>
</dbReference>
<dbReference type="GO" id="GO:0005886">
    <property type="term" value="C:plasma membrane"/>
    <property type="evidence" value="ECO:0007669"/>
    <property type="project" value="TreeGrafter"/>
</dbReference>
<dbReference type="InterPro" id="IPR004358">
    <property type="entry name" value="Sig_transdc_His_kin-like_C"/>
</dbReference>
<dbReference type="InterPro" id="IPR003594">
    <property type="entry name" value="HATPase_dom"/>
</dbReference>
<protein>
    <recommendedName>
        <fullName evidence="3">histidine kinase</fullName>
        <ecNumber evidence="3">2.7.13.3</ecNumber>
    </recommendedName>
</protein>
<comment type="catalytic activity">
    <reaction evidence="1">
        <text>ATP + protein L-histidine = ADP + protein N-phospho-L-histidine.</text>
        <dbReference type="EC" id="2.7.13.3"/>
    </reaction>
</comment>
<dbReference type="PANTHER" id="PTHR45453:SF1">
    <property type="entry name" value="PHOSPHATE REGULON SENSOR PROTEIN PHOR"/>
    <property type="match status" value="1"/>
</dbReference>
<feature type="domain" description="Histidine kinase" evidence="10">
    <location>
        <begin position="272"/>
        <end position="488"/>
    </location>
</feature>
<dbReference type="InterPro" id="IPR050351">
    <property type="entry name" value="BphY/WalK/GraS-like"/>
</dbReference>
<evidence type="ECO:0000256" key="9">
    <source>
        <dbReference type="SAM" id="Phobius"/>
    </source>
</evidence>
<evidence type="ECO:0000256" key="6">
    <source>
        <dbReference type="ARBA" id="ARBA00022777"/>
    </source>
</evidence>
<keyword evidence="7" id="KW-0902">Two-component regulatory system</keyword>
<evidence type="ECO:0000256" key="7">
    <source>
        <dbReference type="ARBA" id="ARBA00023012"/>
    </source>
</evidence>
<dbReference type="GO" id="GO:0004721">
    <property type="term" value="F:phosphoprotein phosphatase activity"/>
    <property type="evidence" value="ECO:0007669"/>
    <property type="project" value="TreeGrafter"/>
</dbReference>
<keyword evidence="9" id="KW-0812">Transmembrane</keyword>
<dbReference type="Gene3D" id="1.10.287.130">
    <property type="match status" value="1"/>
</dbReference>
<dbReference type="PATRIC" id="fig|1231377.3.peg.1732"/>
<dbReference type="Pfam" id="PF02518">
    <property type="entry name" value="HATPase_c"/>
    <property type="match status" value="1"/>
</dbReference>
<dbReference type="SUPFAM" id="SSF47384">
    <property type="entry name" value="Homodimeric domain of signal transducing histidine kinase"/>
    <property type="match status" value="1"/>
</dbReference>
<comment type="subcellular location">
    <subcellularLocation>
        <location evidence="2">Membrane</location>
    </subcellularLocation>
</comment>
<dbReference type="EC" id="2.7.13.3" evidence="3"/>
<dbReference type="eggNOG" id="COG5002">
    <property type="taxonomic scope" value="Bacteria"/>
</dbReference>
<organism evidence="11 12">
    <name type="scientific">Lactococcus garvieae DCC43</name>
    <dbReference type="NCBI Taxonomy" id="1231377"/>
    <lineage>
        <taxon>Bacteria</taxon>
        <taxon>Bacillati</taxon>
        <taxon>Bacillota</taxon>
        <taxon>Bacilli</taxon>
        <taxon>Lactobacillales</taxon>
        <taxon>Streptococcaceae</taxon>
        <taxon>Lactococcus</taxon>
    </lineage>
</organism>
<sequence length="488" mass="56956">MTIKNRFITTYISAIAVTLISVFLIFSVVSYSTLGQVPSLKTIYSILTTKHPFTEEERESFLDMQKYVKNSPDLLEPPLHDETKKVIQDIESKNLNIVIRKGNEITYHSHTLRTSSLYVHIPEYDESNLDSAGTVDNNGRFYNYIKYNFMYKDGTYGDFMILKRQNNLFEFFIRWGIWMILFIFILALLIFWFISKRLSKTVINPLINLEKDARYLVNQNGELTENPFSDSTRGAKEVEQLKESLYQMWGDLQESRKVQKKYEENRKELMANISHDLKTPITSILGYVEGLQENIANTPEKRENYLETIHEKSLILNELIDELFLYSKLDIDSLNLNYSKINFISYLQKYVDELSWTDDVRVMTHFPEKDIYVMLDVSYFDRVMQNLIQNSLKFRSSAHDLQLTFTLTQTDEGIKFTFEDNGIGIADEDIPHVFDRLYRSDKSRSSQIKGSGLGLSIVKQIIEQHKGSIYVESTLSKGTRFIIILPEI</sequence>
<dbReference type="SUPFAM" id="SSF55874">
    <property type="entry name" value="ATPase domain of HSP90 chaperone/DNA topoisomerase II/histidine kinase"/>
    <property type="match status" value="1"/>
</dbReference>
<keyword evidence="9" id="KW-1133">Transmembrane helix</keyword>
<proteinExistence type="predicted"/>
<dbReference type="FunFam" id="1.10.287.130:FF:000001">
    <property type="entry name" value="Two-component sensor histidine kinase"/>
    <property type="match status" value="1"/>
</dbReference>
<evidence type="ECO:0000256" key="5">
    <source>
        <dbReference type="ARBA" id="ARBA00022679"/>
    </source>
</evidence>
<dbReference type="SMART" id="SM00387">
    <property type="entry name" value="HATPase_c"/>
    <property type="match status" value="1"/>
</dbReference>
<dbReference type="GO" id="GO:0000155">
    <property type="term" value="F:phosphorelay sensor kinase activity"/>
    <property type="evidence" value="ECO:0007669"/>
    <property type="project" value="InterPro"/>
</dbReference>
<comment type="caution">
    <text evidence="11">The sequence shown here is derived from an EMBL/GenBank/DDBJ whole genome shotgun (WGS) entry which is preliminary data.</text>
</comment>
<evidence type="ECO:0000259" key="10">
    <source>
        <dbReference type="PROSITE" id="PS50109"/>
    </source>
</evidence>
<keyword evidence="5" id="KW-0808">Transferase</keyword>
<evidence type="ECO:0000256" key="1">
    <source>
        <dbReference type="ARBA" id="ARBA00000085"/>
    </source>
</evidence>
<dbReference type="Pfam" id="PF00512">
    <property type="entry name" value="HisKA"/>
    <property type="match status" value="1"/>
</dbReference>
<dbReference type="RefSeq" id="WP_003136276.1">
    <property type="nucleotide sequence ID" value="NZ_AMQS01000031.1"/>
</dbReference>
<dbReference type="PRINTS" id="PR00344">
    <property type="entry name" value="BCTRLSENSOR"/>
</dbReference>
<evidence type="ECO:0000256" key="2">
    <source>
        <dbReference type="ARBA" id="ARBA00004370"/>
    </source>
</evidence>